<dbReference type="RefSeq" id="WP_219504195.1">
    <property type="nucleotide sequence ID" value="NZ_CP079982.1"/>
</dbReference>
<dbReference type="Pfam" id="PF13730">
    <property type="entry name" value="HTH_36"/>
    <property type="match status" value="1"/>
</dbReference>
<protein>
    <submittedName>
        <fullName evidence="1">Winged helix-turn-helix transcriptional regulator</fullName>
    </submittedName>
</protein>
<proteinExistence type="predicted"/>
<geneLocation type="plasmid" evidence="1 2">
    <name>p19Msa0936-1</name>
</geneLocation>
<sequence>MDFESINLNKISTFKNVKSLKKDANTHIKSMNPIYIDTFKMLVRYSYKFRGVSYLKVKTIADELGISISTVKRHLKFLSDNGYITIINTFRRIKGGKGANVYVIHTVQMREAYQSLTDEEKSALRS</sequence>
<gene>
    <name evidence="1" type="ORF">KYI11_12545</name>
</gene>
<name>A0AAJ4TXK5_9STAP</name>
<organism evidence="1 2">
    <name type="scientific">Macrococcoides bohemicum</name>
    <dbReference type="NCBI Taxonomy" id="1903056"/>
    <lineage>
        <taxon>Bacteria</taxon>
        <taxon>Bacillati</taxon>
        <taxon>Bacillota</taxon>
        <taxon>Bacilli</taxon>
        <taxon>Bacillales</taxon>
        <taxon>Staphylococcaceae</taxon>
        <taxon>Macrococcoides</taxon>
    </lineage>
</organism>
<reference evidence="1 2" key="1">
    <citation type="submission" date="2021-07" db="EMBL/GenBank/DDBJ databases">
        <title>Prevalence and characterization of methicillin-resistant Macrococcus spp. in food producing animals and meat in Switzerland in 2019.</title>
        <authorList>
            <person name="Keller J.E."/>
            <person name="Schwendener S."/>
            <person name="Neuenschwander J."/>
            <person name="Overesch G."/>
            <person name="Perreten V."/>
        </authorList>
    </citation>
    <scope>NUCLEOTIDE SEQUENCE [LARGE SCALE GENOMIC DNA]</scope>
    <source>
        <strain evidence="1 2">19Msa0936</strain>
        <plasmid evidence="1 2">p19Msa0936-1</plasmid>
    </source>
</reference>
<evidence type="ECO:0000313" key="2">
    <source>
        <dbReference type="Proteomes" id="UP000826802"/>
    </source>
</evidence>
<evidence type="ECO:0000313" key="1">
    <source>
        <dbReference type="EMBL" id="QYA43648.1"/>
    </source>
</evidence>
<keyword evidence="2" id="KW-1185">Reference proteome</keyword>
<dbReference type="EMBL" id="CP079982">
    <property type="protein sequence ID" value="QYA43648.1"/>
    <property type="molecule type" value="Genomic_DNA"/>
</dbReference>
<dbReference type="AlphaFoldDB" id="A0AAJ4TXK5"/>
<keyword evidence="1" id="KW-0614">Plasmid</keyword>
<accession>A0AAJ4TXK5</accession>
<dbReference type="Proteomes" id="UP000826802">
    <property type="component" value="Plasmid p19Msa0936-1"/>
</dbReference>